<dbReference type="GO" id="GO:0003677">
    <property type="term" value="F:DNA binding"/>
    <property type="evidence" value="ECO:0007669"/>
    <property type="project" value="InterPro"/>
</dbReference>
<dbReference type="RefSeq" id="WP_141138323.1">
    <property type="nucleotide sequence ID" value="NZ_FXXQ01000014.1"/>
</dbReference>
<dbReference type="Gene3D" id="1.10.260.40">
    <property type="entry name" value="lambda repressor-like DNA-binding domains"/>
    <property type="match status" value="1"/>
</dbReference>
<dbReference type="InterPro" id="IPR010982">
    <property type="entry name" value="Lambda_DNA-bd_dom_sf"/>
</dbReference>
<evidence type="ECO:0000313" key="3">
    <source>
        <dbReference type="Proteomes" id="UP000201838"/>
    </source>
</evidence>
<dbReference type="InterPro" id="IPR001387">
    <property type="entry name" value="Cro/C1-type_HTH"/>
</dbReference>
<dbReference type="CDD" id="cd00093">
    <property type="entry name" value="HTH_XRE"/>
    <property type="match status" value="1"/>
</dbReference>
<proteinExistence type="predicted"/>
<dbReference type="OrthoDB" id="7859023at2"/>
<keyword evidence="3" id="KW-1185">Reference proteome</keyword>
<sequence length="131" mass="14312">MISSATARMLDEAIQNSPLTQAEIAKAAGFPKPNILSMMKNGLTKVPLARVPALAQVLGIDQSQFLDSALAEYHPEVHEVFTEVLGLPLEPDEEELLCLYRIANINGNIRLEGPLKDAIMNLLELANLAYD</sequence>
<protein>
    <recommendedName>
        <fullName evidence="1">HTH cro/C1-type domain-containing protein</fullName>
    </recommendedName>
</protein>
<feature type="domain" description="HTH cro/C1-type" evidence="1">
    <location>
        <begin position="19"/>
        <end position="65"/>
    </location>
</feature>
<gene>
    <name evidence="2" type="ORF">BOA8489_03423</name>
</gene>
<organism evidence="2 3">
    <name type="scientific">Boseongicola aestuarii</name>
    <dbReference type="NCBI Taxonomy" id="1470561"/>
    <lineage>
        <taxon>Bacteria</taxon>
        <taxon>Pseudomonadati</taxon>
        <taxon>Pseudomonadota</taxon>
        <taxon>Alphaproteobacteria</taxon>
        <taxon>Rhodobacterales</taxon>
        <taxon>Paracoccaceae</taxon>
        <taxon>Boseongicola</taxon>
    </lineage>
</organism>
<evidence type="ECO:0000313" key="2">
    <source>
        <dbReference type="EMBL" id="SMX25284.1"/>
    </source>
</evidence>
<dbReference type="AlphaFoldDB" id="A0A238J5X7"/>
<name>A0A238J5X7_9RHOB</name>
<evidence type="ECO:0000259" key="1">
    <source>
        <dbReference type="PROSITE" id="PS50943"/>
    </source>
</evidence>
<dbReference type="SUPFAM" id="SSF47413">
    <property type="entry name" value="lambda repressor-like DNA-binding domains"/>
    <property type="match status" value="1"/>
</dbReference>
<dbReference type="PROSITE" id="PS50943">
    <property type="entry name" value="HTH_CROC1"/>
    <property type="match status" value="1"/>
</dbReference>
<reference evidence="2 3" key="1">
    <citation type="submission" date="2017-05" db="EMBL/GenBank/DDBJ databases">
        <authorList>
            <person name="Song R."/>
            <person name="Chenine A.L."/>
            <person name="Ruprecht R.M."/>
        </authorList>
    </citation>
    <scope>NUCLEOTIDE SEQUENCE [LARGE SCALE GENOMIC DNA]</scope>
    <source>
        <strain evidence="2 3">CECT 8489</strain>
    </source>
</reference>
<dbReference type="Proteomes" id="UP000201838">
    <property type="component" value="Unassembled WGS sequence"/>
</dbReference>
<accession>A0A238J5X7</accession>
<dbReference type="EMBL" id="FXXQ01000014">
    <property type="protein sequence ID" value="SMX25284.1"/>
    <property type="molecule type" value="Genomic_DNA"/>
</dbReference>